<accession>A0A832DLU6</accession>
<protein>
    <submittedName>
        <fullName evidence="2">Glycosyl transferase family 1</fullName>
    </submittedName>
</protein>
<proteinExistence type="predicted"/>
<reference evidence="2" key="1">
    <citation type="journal article" date="2020" name="mSystems">
        <title>Genome- and Community-Level Interaction Insights into Carbon Utilization and Element Cycling Functions of Hydrothermarchaeota in Hydrothermal Sediment.</title>
        <authorList>
            <person name="Zhou Z."/>
            <person name="Liu Y."/>
            <person name="Xu W."/>
            <person name="Pan J."/>
            <person name="Luo Z.H."/>
            <person name="Li M."/>
        </authorList>
    </citation>
    <scope>NUCLEOTIDE SEQUENCE [LARGE SCALE GENOMIC DNA]</scope>
    <source>
        <strain evidence="2">SpSt-500</strain>
    </source>
</reference>
<dbReference type="Gene3D" id="3.40.50.2000">
    <property type="entry name" value="Glycogen Phosphorylase B"/>
    <property type="match status" value="2"/>
</dbReference>
<dbReference type="InterPro" id="IPR028098">
    <property type="entry name" value="Glyco_trans_4-like_N"/>
</dbReference>
<evidence type="ECO:0000313" key="2">
    <source>
        <dbReference type="EMBL" id="HGT47151.1"/>
    </source>
</evidence>
<feature type="domain" description="Glycosyltransferase subfamily 4-like N-terminal" evidence="1">
    <location>
        <begin position="62"/>
        <end position="230"/>
    </location>
</feature>
<comment type="caution">
    <text evidence="2">The sequence shown here is derived from an EMBL/GenBank/DDBJ whole genome shotgun (WGS) entry which is preliminary data.</text>
</comment>
<dbReference type="Pfam" id="PF13439">
    <property type="entry name" value="Glyco_transf_4"/>
    <property type="match status" value="1"/>
</dbReference>
<dbReference type="EMBL" id="DSVI01000004">
    <property type="protein sequence ID" value="HGT47151.1"/>
    <property type="molecule type" value="Genomic_DNA"/>
</dbReference>
<dbReference type="SUPFAM" id="SSF53756">
    <property type="entry name" value="UDP-Glycosyltransferase/glycogen phosphorylase"/>
    <property type="match status" value="1"/>
</dbReference>
<dbReference type="PANTHER" id="PTHR12526:SF622">
    <property type="entry name" value="GLYCOSYLTRANSFERASE (GROUP I)"/>
    <property type="match status" value="1"/>
</dbReference>
<sequence>MTENPKFKVIVIAYYFPPLGLSGVQRTFKFVKYMRNYDWEPTVITSDKVAYYAYDNSLMNELNSLNIKVIRIAGKEPNSLLSRFGKLKPPREIFRRIFDIFSQTFFIPDNKISWSTAAAKKADELLSNEHFDAIFVSSPPFSAFEKISKLRLKYEVPIIIDYRDLWYNSYFSFYISPIHKLLHKKKEYFSLKNADAVIVTNRKIKEFLIKTYPFLTFEDIVIIPHGYDIEDFINAPRFPKPSYKMVIMFSGTFIGYGTPKYLFKAFKLISKERPDVAQNIEFHFIGYLRKENHKLIKKLKLEEFIVDHGYVDHLTSVGKILSADVLWLMVDYRKNIEAILPGKVYEYIGSKKPIFACVPDGAAKIALQEYGASFICNPDNILEIKEMIYNIYELYRNNNLPVPSDEVVEKYRRDLLTETLIKVFQSKLKV</sequence>
<dbReference type="GO" id="GO:0016757">
    <property type="term" value="F:glycosyltransferase activity"/>
    <property type="evidence" value="ECO:0007669"/>
    <property type="project" value="UniProtKB-ARBA"/>
</dbReference>
<dbReference type="AlphaFoldDB" id="A0A832DLU6"/>
<evidence type="ECO:0000259" key="1">
    <source>
        <dbReference type="Pfam" id="PF13439"/>
    </source>
</evidence>
<dbReference type="PANTHER" id="PTHR12526">
    <property type="entry name" value="GLYCOSYLTRANSFERASE"/>
    <property type="match status" value="1"/>
</dbReference>
<name>A0A832DLU6_9BACT</name>
<gene>
    <name evidence="2" type="ORF">ENS56_03885</name>
</gene>
<keyword evidence="2" id="KW-0808">Transferase</keyword>
<organism evidence="2">
    <name type="scientific">Ignavibacterium album</name>
    <dbReference type="NCBI Taxonomy" id="591197"/>
    <lineage>
        <taxon>Bacteria</taxon>
        <taxon>Pseudomonadati</taxon>
        <taxon>Ignavibacteriota</taxon>
        <taxon>Ignavibacteria</taxon>
        <taxon>Ignavibacteriales</taxon>
        <taxon>Ignavibacteriaceae</taxon>
        <taxon>Ignavibacterium</taxon>
    </lineage>
</organism>